<dbReference type="InterPro" id="IPR003593">
    <property type="entry name" value="AAA+_ATPase"/>
</dbReference>
<dbReference type="STRING" id="263820.PTO0229"/>
<comment type="similarity">
    <text evidence="1">Belongs to the eukaryotic RecA-like protein family. RadB subfamily.</text>
</comment>
<evidence type="ECO:0000256" key="5">
    <source>
        <dbReference type="ARBA" id="ARBA00022840"/>
    </source>
</evidence>
<accession>Q6L2I8</accession>
<evidence type="ECO:0000313" key="11">
    <source>
        <dbReference type="EMBL" id="AAT42814.1"/>
    </source>
</evidence>
<dbReference type="GO" id="GO:0003684">
    <property type="term" value="F:damaged DNA binding"/>
    <property type="evidence" value="ECO:0007669"/>
    <property type="project" value="InterPro"/>
</dbReference>
<comment type="function">
    <text evidence="8">Involved in DNA repair and in homologous recombination. May regulate the cleavage reactions of the branch-structured DNA. Has a very weak ATPase activity that is not stimulated by DNA. Binds DNA but does not promote DNA strands exchange.</text>
</comment>
<evidence type="ECO:0000256" key="1">
    <source>
        <dbReference type="ARBA" id="ARBA00006876"/>
    </source>
</evidence>
<dbReference type="EMBL" id="AE017261">
    <property type="protein sequence ID" value="AAT42814.1"/>
    <property type="molecule type" value="Genomic_DNA"/>
</dbReference>
<evidence type="ECO:0000256" key="3">
    <source>
        <dbReference type="ARBA" id="ARBA00022741"/>
    </source>
</evidence>
<keyword evidence="6" id="KW-0238">DNA-binding</keyword>
<dbReference type="GO" id="GO:0006310">
    <property type="term" value="P:DNA recombination"/>
    <property type="evidence" value="ECO:0007669"/>
    <property type="project" value="UniProtKB-KW"/>
</dbReference>
<keyword evidence="5" id="KW-0067">ATP-binding</keyword>
<dbReference type="InterPro" id="IPR027417">
    <property type="entry name" value="P-loop_NTPase"/>
</dbReference>
<reference evidence="11 12" key="1">
    <citation type="journal article" date="2004" name="Proc. Natl. Acad. Sci. U.S.A.">
        <title>Genome sequence of Picrophilus torridus and its implications for life around pH 0.</title>
        <authorList>
            <person name="Futterer O."/>
            <person name="Angelov A."/>
            <person name="Liesegang H."/>
            <person name="Gottschalk G."/>
            <person name="Schleper C."/>
            <person name="Schepers B."/>
            <person name="Dock C."/>
            <person name="Antranikian G."/>
            <person name="Liebl W."/>
        </authorList>
    </citation>
    <scope>NUCLEOTIDE SEQUENCE [LARGE SCALE GENOMIC DNA]</scope>
    <source>
        <strain evidence="12">ATCC 700027 / DSM 9790 / JCM 10055 / NBRC 100828</strain>
    </source>
</reference>
<evidence type="ECO:0000259" key="10">
    <source>
        <dbReference type="PROSITE" id="PS50162"/>
    </source>
</evidence>
<evidence type="ECO:0000256" key="2">
    <source>
        <dbReference type="ARBA" id="ARBA00018143"/>
    </source>
</evidence>
<name>Q6L2I8_PICTO</name>
<proteinExistence type="inferred from homology"/>
<keyword evidence="3" id="KW-0547">Nucleotide-binding</keyword>
<dbReference type="AlphaFoldDB" id="Q6L2I8"/>
<dbReference type="Gene3D" id="3.40.50.300">
    <property type="entry name" value="P-loop containing nucleotide triphosphate hydrolases"/>
    <property type="match status" value="1"/>
</dbReference>
<dbReference type="KEGG" id="pto:PTO0229"/>
<dbReference type="InterPro" id="IPR011939">
    <property type="entry name" value="DNA_repair_and_recomb_RadB"/>
</dbReference>
<feature type="domain" description="RecA family profile 1" evidence="10">
    <location>
        <begin position="9"/>
        <end position="166"/>
    </location>
</feature>
<organism evidence="11 12">
    <name type="scientific">Picrophilus torridus (strain ATCC 700027 / DSM 9790 / JCM 10055 / NBRC 100828 / KAW 2/3)</name>
    <dbReference type="NCBI Taxonomy" id="1122961"/>
    <lineage>
        <taxon>Archaea</taxon>
        <taxon>Methanobacteriati</taxon>
        <taxon>Thermoplasmatota</taxon>
        <taxon>Thermoplasmata</taxon>
        <taxon>Thermoplasmatales</taxon>
        <taxon>Picrophilaceae</taxon>
        <taxon>Picrophilus</taxon>
    </lineage>
</organism>
<dbReference type="Proteomes" id="UP000000438">
    <property type="component" value="Chromosome"/>
</dbReference>
<keyword evidence="7" id="KW-0233">DNA recombination</keyword>
<dbReference type="NCBIfam" id="TIGR02237">
    <property type="entry name" value="recomb_radB"/>
    <property type="match status" value="1"/>
</dbReference>
<dbReference type="GO" id="GO:0005524">
    <property type="term" value="F:ATP binding"/>
    <property type="evidence" value="ECO:0007669"/>
    <property type="project" value="UniProtKB-KW"/>
</dbReference>
<dbReference type="PROSITE" id="PS50162">
    <property type="entry name" value="RECA_2"/>
    <property type="match status" value="1"/>
</dbReference>
<dbReference type="SMART" id="SM00382">
    <property type="entry name" value="AAA"/>
    <property type="match status" value="1"/>
</dbReference>
<gene>
    <name evidence="11" type="ordered locus">PTO0229</name>
</gene>
<dbReference type="RefSeq" id="WP_011177030.1">
    <property type="nucleotide sequence ID" value="NC_005877.1"/>
</dbReference>
<dbReference type="Pfam" id="PF08423">
    <property type="entry name" value="Rad51"/>
    <property type="match status" value="1"/>
</dbReference>
<dbReference type="InterPro" id="IPR020588">
    <property type="entry name" value="RecA_ATP-bd"/>
</dbReference>
<dbReference type="HOGENOM" id="CLU_041732_2_0_2"/>
<evidence type="ECO:0000256" key="9">
    <source>
        <dbReference type="NCBIfam" id="TIGR02237"/>
    </source>
</evidence>
<dbReference type="SUPFAM" id="SSF52540">
    <property type="entry name" value="P-loop containing nucleoside triphosphate hydrolases"/>
    <property type="match status" value="1"/>
</dbReference>
<dbReference type="GeneID" id="2844073"/>
<dbReference type="eggNOG" id="arCOG00417">
    <property type="taxonomic scope" value="Archaea"/>
</dbReference>
<dbReference type="PIRSF" id="PIRSF003336">
    <property type="entry name" value="RadB"/>
    <property type="match status" value="1"/>
</dbReference>
<dbReference type="PaxDb" id="263820-PTO0229"/>
<evidence type="ECO:0000256" key="7">
    <source>
        <dbReference type="ARBA" id="ARBA00023172"/>
    </source>
</evidence>
<evidence type="ECO:0000256" key="4">
    <source>
        <dbReference type="ARBA" id="ARBA00022763"/>
    </source>
</evidence>
<evidence type="ECO:0000256" key="8">
    <source>
        <dbReference type="ARBA" id="ARBA00024641"/>
    </source>
</evidence>
<dbReference type="InParanoid" id="Q6L2I8"/>
<dbReference type="OrthoDB" id="17644at2157"/>
<dbReference type="InterPro" id="IPR013632">
    <property type="entry name" value="Rad51_C"/>
</dbReference>
<dbReference type="PANTHER" id="PTHR22942:SF47">
    <property type="entry name" value="DNA REPAIR AND RECOMBINATION PROTEIN RADB"/>
    <property type="match status" value="1"/>
</dbReference>
<dbReference type="GO" id="GO:0140664">
    <property type="term" value="F:ATP-dependent DNA damage sensor activity"/>
    <property type="evidence" value="ECO:0007669"/>
    <property type="project" value="InterPro"/>
</dbReference>
<evidence type="ECO:0000313" key="12">
    <source>
        <dbReference type="Proteomes" id="UP000000438"/>
    </source>
</evidence>
<dbReference type="PANTHER" id="PTHR22942">
    <property type="entry name" value="RECA/RAD51/RADA DNA STRAND-PAIRING FAMILY MEMBER"/>
    <property type="match status" value="1"/>
</dbReference>
<evidence type="ECO:0000256" key="6">
    <source>
        <dbReference type="ARBA" id="ARBA00023125"/>
    </source>
</evidence>
<keyword evidence="4" id="KW-0227">DNA damage</keyword>
<sequence>MEKINLEDIPEKLPSNVKCIDELMNGGLEPGIITEIYGQGGSGKTNISMIFARSVLLSGKRVIYIDTEGFSTERFSQICPDKSLYKNMVLFRASSIDDQDLAIIRSEKLMKEKNYSLLILDSLTSFFRIEKGNDISSRMSGFEKELGMLNNIAVRYNIPVLLTNQIYEDIDKKSLEPFGGFFIDHSMKAIYKLEKINNKRRIEIVKHRSIKEGLYTTFIINDSGISCE</sequence>
<dbReference type="GO" id="GO:0006281">
    <property type="term" value="P:DNA repair"/>
    <property type="evidence" value="ECO:0007669"/>
    <property type="project" value="InterPro"/>
</dbReference>
<protein>
    <recommendedName>
        <fullName evidence="2 9">DNA repair and recombination protein RadB</fullName>
    </recommendedName>
</protein>